<dbReference type="PANTHER" id="PTHR43861:SF2">
    <property type="entry name" value="CARBOXY-S-ADENOSYL-L-METHIONINE SYNTHASE"/>
    <property type="match status" value="1"/>
</dbReference>
<accession>A0ABV1RN99</accession>
<dbReference type="SUPFAM" id="SSF53335">
    <property type="entry name" value="S-adenosyl-L-methionine-dependent methyltransferases"/>
    <property type="match status" value="1"/>
</dbReference>
<dbReference type="NCBIfam" id="TIGR00740">
    <property type="entry name" value="carboxy-S-adenosyl-L-methionine synthase CmoA"/>
    <property type="match status" value="1"/>
</dbReference>
<feature type="domain" description="Methyltransferase" evidence="4">
    <location>
        <begin position="60"/>
        <end position="158"/>
    </location>
</feature>
<keyword evidence="6" id="KW-1185">Reference proteome</keyword>
<dbReference type="InterPro" id="IPR005271">
    <property type="entry name" value="CmoA"/>
</dbReference>
<evidence type="ECO:0000313" key="6">
    <source>
        <dbReference type="Proteomes" id="UP001467690"/>
    </source>
</evidence>
<dbReference type="Pfam" id="PF13649">
    <property type="entry name" value="Methyltransf_25"/>
    <property type="match status" value="1"/>
</dbReference>
<dbReference type="Proteomes" id="UP001467690">
    <property type="component" value="Unassembled WGS sequence"/>
</dbReference>
<evidence type="ECO:0000313" key="5">
    <source>
        <dbReference type="EMBL" id="MER2494424.1"/>
    </source>
</evidence>
<protein>
    <recommendedName>
        <fullName evidence="3">Carboxy-S-adenosyl-L-methionine synthase</fullName>
        <shortName evidence="3">Cx-SAM synthase</shortName>
        <ecNumber evidence="3">2.1.3.-</ecNumber>
    </recommendedName>
</protein>
<evidence type="ECO:0000259" key="4">
    <source>
        <dbReference type="Pfam" id="PF13649"/>
    </source>
</evidence>
<comment type="catalytic activity">
    <reaction evidence="3">
        <text>prephenate + S-adenosyl-L-methionine = carboxy-S-adenosyl-L-methionine + 3-phenylpyruvate + H2O</text>
        <dbReference type="Rhea" id="RHEA:51692"/>
        <dbReference type="ChEBI" id="CHEBI:15377"/>
        <dbReference type="ChEBI" id="CHEBI:18005"/>
        <dbReference type="ChEBI" id="CHEBI:29934"/>
        <dbReference type="ChEBI" id="CHEBI:59789"/>
        <dbReference type="ChEBI" id="CHEBI:134278"/>
    </reaction>
</comment>
<comment type="caution">
    <text evidence="5">The sequence shown here is derived from an EMBL/GenBank/DDBJ whole genome shotgun (WGS) entry which is preliminary data.</text>
</comment>
<comment type="function">
    <text evidence="3">Catalyzes the conversion of S-adenosyl-L-methionine (SAM) to carboxy-S-adenosyl-L-methionine (Cx-SAM).</text>
</comment>
<dbReference type="InterPro" id="IPR029063">
    <property type="entry name" value="SAM-dependent_MTases_sf"/>
</dbReference>
<dbReference type="PANTHER" id="PTHR43861">
    <property type="entry name" value="TRANS-ACONITATE 2-METHYLTRANSFERASE-RELATED"/>
    <property type="match status" value="1"/>
</dbReference>
<organism evidence="5 6">
    <name type="scientific">Catenovulum sediminis</name>
    <dbReference type="NCBI Taxonomy" id="1740262"/>
    <lineage>
        <taxon>Bacteria</taxon>
        <taxon>Pseudomonadati</taxon>
        <taxon>Pseudomonadota</taxon>
        <taxon>Gammaproteobacteria</taxon>
        <taxon>Alteromonadales</taxon>
        <taxon>Alteromonadaceae</taxon>
        <taxon>Catenovulum</taxon>
    </lineage>
</organism>
<dbReference type="InterPro" id="IPR041698">
    <property type="entry name" value="Methyltransf_25"/>
</dbReference>
<comment type="subunit">
    <text evidence="3">Homodimer.</text>
</comment>
<gene>
    <name evidence="3 5" type="primary">cmoA</name>
    <name evidence="5" type="ORF">ABS311_21340</name>
</gene>
<keyword evidence="1 3" id="KW-0808">Transferase</keyword>
<dbReference type="PIRSF" id="PIRSF006325">
    <property type="entry name" value="MeTrfase_bac"/>
    <property type="match status" value="1"/>
</dbReference>
<comment type="similarity">
    <text evidence="3">Belongs to the class I-like SAM-binding methyltransferase superfamily. Cx-SAM synthase family.</text>
</comment>
<dbReference type="NCBIfam" id="NF011995">
    <property type="entry name" value="PRK15451.1"/>
    <property type="match status" value="1"/>
</dbReference>
<feature type="binding site" evidence="3">
    <location>
        <begin position="64"/>
        <end position="66"/>
    </location>
    <ligand>
        <name>S-adenosyl-L-methionine</name>
        <dbReference type="ChEBI" id="CHEBI:59789"/>
    </ligand>
</feature>
<dbReference type="RefSeq" id="WP_350403473.1">
    <property type="nucleotide sequence ID" value="NZ_JBELOE010000302.1"/>
</dbReference>
<feature type="binding site" evidence="3">
    <location>
        <position position="199"/>
    </location>
    <ligand>
        <name>S-adenosyl-L-methionine</name>
        <dbReference type="ChEBI" id="CHEBI:59789"/>
    </ligand>
</feature>
<evidence type="ECO:0000256" key="2">
    <source>
        <dbReference type="ARBA" id="ARBA00022691"/>
    </source>
</evidence>
<dbReference type="EC" id="2.1.3.-" evidence="3"/>
<sequence>MVKKDNIYASPLPKVKDFVFDESVVDVFSDMIERSVPGYQTIISTIGHLAKEHAQADSNIYDLGCSLGAATLAMRRNIDVKNCKIIAVDYSQAMAQRCEKNLASFKSNIETQVLCDDALKIKIENASFVVLNFTLQFIQPEDRQQLINQIYAGLKPGGILILSEKLRFEQPSVQSVIDELHLDFKRAHGYSELEISQKRSAIENVMRTDTLNIHYARLKTAGFKQYNQWYQCFNFTSMMAIK</sequence>
<evidence type="ECO:0000256" key="1">
    <source>
        <dbReference type="ARBA" id="ARBA00022679"/>
    </source>
</evidence>
<evidence type="ECO:0000256" key="3">
    <source>
        <dbReference type="HAMAP-Rule" id="MF_01589"/>
    </source>
</evidence>
<dbReference type="EMBL" id="JBELOE010000302">
    <property type="protein sequence ID" value="MER2494424.1"/>
    <property type="molecule type" value="Genomic_DNA"/>
</dbReference>
<feature type="binding site" evidence="3">
    <location>
        <position position="39"/>
    </location>
    <ligand>
        <name>S-adenosyl-L-methionine</name>
        <dbReference type="ChEBI" id="CHEBI:59789"/>
    </ligand>
</feature>
<comment type="caution">
    <text evidence="3">Lacks conserved residue(s) required for the propagation of feature annotation.</text>
</comment>
<dbReference type="CDD" id="cd02440">
    <property type="entry name" value="AdoMet_MTases"/>
    <property type="match status" value="1"/>
</dbReference>
<reference evidence="5 6" key="1">
    <citation type="submission" date="2024-06" db="EMBL/GenBank/DDBJ databases">
        <authorList>
            <person name="Chen R.Y."/>
        </authorList>
    </citation>
    <scope>NUCLEOTIDE SEQUENCE [LARGE SCALE GENOMIC DNA]</scope>
    <source>
        <strain evidence="5 6">D2</strain>
    </source>
</reference>
<dbReference type="Gene3D" id="3.40.50.150">
    <property type="entry name" value="Vaccinia Virus protein VP39"/>
    <property type="match status" value="1"/>
</dbReference>
<name>A0ABV1RN99_9ALTE</name>
<feature type="binding site" evidence="3">
    <location>
        <position position="132"/>
    </location>
    <ligand>
        <name>S-adenosyl-L-methionine</name>
        <dbReference type="ChEBI" id="CHEBI:59789"/>
    </ligand>
</feature>
<proteinExistence type="inferred from homology"/>
<keyword evidence="2 3" id="KW-0949">S-adenosyl-L-methionine</keyword>
<dbReference type="HAMAP" id="MF_01589">
    <property type="entry name" value="Cx_SAM_synthase"/>
    <property type="match status" value="1"/>
</dbReference>